<feature type="transmembrane region" description="Helical" evidence="1">
    <location>
        <begin position="5"/>
        <end position="24"/>
    </location>
</feature>
<keyword evidence="1" id="KW-0812">Transmembrane</keyword>
<gene>
    <name evidence="2" type="ORF">DSM01_731</name>
    <name evidence="3" type="ORF">SAMN04487999_1439</name>
</gene>
<dbReference type="RefSeq" id="WP_164916917.1">
    <property type="nucleotide sequence ID" value="NZ_CAXPJH010000015.1"/>
</dbReference>
<evidence type="ECO:0000256" key="1">
    <source>
        <dbReference type="SAM" id="Phobius"/>
    </source>
</evidence>
<dbReference type="Proteomes" id="UP000184240">
    <property type="component" value="Unassembled WGS sequence"/>
</dbReference>
<dbReference type="Proteomes" id="UP000290037">
    <property type="component" value="Unassembled WGS sequence"/>
</dbReference>
<keyword evidence="1" id="KW-0472">Membrane</keyword>
<reference evidence="2 5" key="3">
    <citation type="submission" date="2018-07" db="EMBL/GenBank/DDBJ databases">
        <title>Leeuwenhoekiella genomics.</title>
        <authorList>
            <person name="Tahon G."/>
            <person name="Willems A."/>
        </authorList>
    </citation>
    <scope>NUCLEOTIDE SEQUENCE [LARGE SCALE GENOMIC DNA]</scope>
    <source>
        <strain evidence="2 5">LMG 24856</strain>
    </source>
</reference>
<dbReference type="AlphaFoldDB" id="A0A1M5WYA1"/>
<reference evidence="4" key="1">
    <citation type="submission" date="2016-11" db="EMBL/GenBank/DDBJ databases">
        <authorList>
            <person name="Varghese N."/>
            <person name="Submissions S."/>
        </authorList>
    </citation>
    <scope>NUCLEOTIDE SEQUENCE [LARGE SCALE GENOMIC DNA]</scope>
    <source>
        <strain evidence="4">DSM 19859</strain>
    </source>
</reference>
<keyword evidence="1" id="KW-1133">Transmembrane helix</keyword>
<proteinExistence type="predicted"/>
<dbReference type="STRING" id="573501.SAMN04487999_1439"/>
<keyword evidence="5" id="KW-1185">Reference proteome</keyword>
<evidence type="ECO:0000313" key="4">
    <source>
        <dbReference type="Proteomes" id="UP000184240"/>
    </source>
</evidence>
<evidence type="ECO:0000313" key="2">
    <source>
        <dbReference type="EMBL" id="RXG31585.1"/>
    </source>
</evidence>
<name>A0A1M5WYA1_9FLAO</name>
<dbReference type="EMBL" id="QOVN01000001">
    <property type="protein sequence ID" value="RXG31585.1"/>
    <property type="molecule type" value="Genomic_DNA"/>
</dbReference>
<feature type="transmembrane region" description="Helical" evidence="1">
    <location>
        <begin position="30"/>
        <end position="47"/>
    </location>
</feature>
<sequence length="55" mass="5995">MNKGVFAMVMSISLFAANLIALHYYQISDFFYGIGIGISLGLMLVALKRIALLKG</sequence>
<evidence type="ECO:0000313" key="3">
    <source>
        <dbReference type="EMBL" id="SHH92490.1"/>
    </source>
</evidence>
<organism evidence="3 4">
    <name type="scientific">Leeuwenhoekiella palythoae</name>
    <dbReference type="NCBI Taxonomy" id="573501"/>
    <lineage>
        <taxon>Bacteria</taxon>
        <taxon>Pseudomonadati</taxon>
        <taxon>Bacteroidota</taxon>
        <taxon>Flavobacteriia</taxon>
        <taxon>Flavobacteriales</taxon>
        <taxon>Flavobacteriaceae</taxon>
        <taxon>Leeuwenhoekiella</taxon>
    </lineage>
</organism>
<accession>A0A1M5WYA1</accession>
<dbReference type="EMBL" id="FQXT01000002">
    <property type="protein sequence ID" value="SHH92490.1"/>
    <property type="molecule type" value="Genomic_DNA"/>
</dbReference>
<reference evidence="3" key="2">
    <citation type="submission" date="2016-11" db="EMBL/GenBank/DDBJ databases">
        <authorList>
            <person name="Jaros S."/>
            <person name="Januszkiewicz K."/>
            <person name="Wedrychowicz H."/>
        </authorList>
    </citation>
    <scope>NUCLEOTIDE SEQUENCE [LARGE SCALE GENOMIC DNA]</scope>
    <source>
        <strain evidence="3">DSM 19859</strain>
    </source>
</reference>
<protein>
    <submittedName>
        <fullName evidence="3">Uncharacterized protein</fullName>
    </submittedName>
</protein>
<evidence type="ECO:0000313" key="5">
    <source>
        <dbReference type="Proteomes" id="UP000290037"/>
    </source>
</evidence>